<name>A0ABY6P0X6_9NOCA</name>
<keyword evidence="4 10" id="KW-0812">Transmembrane</keyword>
<keyword evidence="7 10" id="KW-1133">Transmembrane helix</keyword>
<dbReference type="Pfam" id="PF10609">
    <property type="entry name" value="ParA"/>
    <property type="match status" value="1"/>
</dbReference>
<evidence type="ECO:0000256" key="5">
    <source>
        <dbReference type="ARBA" id="ARBA00022741"/>
    </source>
</evidence>
<dbReference type="InterPro" id="IPR027417">
    <property type="entry name" value="P-loop_NTPase"/>
</dbReference>
<dbReference type="RefSeq" id="WP_265382909.1">
    <property type="nucleotide sequence ID" value="NZ_CP110615.1"/>
</dbReference>
<gene>
    <name evidence="12" type="ORF">RHODO2019_17120</name>
</gene>
<keyword evidence="5" id="KW-0547">Nucleotide-binding</keyword>
<dbReference type="Pfam" id="PF02706">
    <property type="entry name" value="Wzz"/>
    <property type="match status" value="1"/>
</dbReference>
<evidence type="ECO:0000313" key="13">
    <source>
        <dbReference type="Proteomes" id="UP001164965"/>
    </source>
</evidence>
<dbReference type="CDD" id="cd05387">
    <property type="entry name" value="BY-kinase"/>
    <property type="match status" value="1"/>
</dbReference>
<organism evidence="12 13">
    <name type="scientific">Rhodococcus antarcticus</name>
    <dbReference type="NCBI Taxonomy" id="2987751"/>
    <lineage>
        <taxon>Bacteria</taxon>
        <taxon>Bacillati</taxon>
        <taxon>Actinomycetota</taxon>
        <taxon>Actinomycetes</taxon>
        <taxon>Mycobacteriales</taxon>
        <taxon>Nocardiaceae</taxon>
        <taxon>Rhodococcus</taxon>
    </lineage>
</organism>
<comment type="similarity">
    <text evidence="2">Belongs to the CpsC/CapA family.</text>
</comment>
<protein>
    <submittedName>
        <fullName evidence="12">Polysaccharide biosynthesis tyrosine autokinase</fullName>
        <ecNumber evidence="12">2.7.10.2</ecNumber>
    </submittedName>
</protein>
<evidence type="ECO:0000256" key="10">
    <source>
        <dbReference type="SAM" id="Phobius"/>
    </source>
</evidence>
<dbReference type="PANTHER" id="PTHR32309">
    <property type="entry name" value="TYROSINE-PROTEIN KINASE"/>
    <property type="match status" value="1"/>
</dbReference>
<dbReference type="InterPro" id="IPR050445">
    <property type="entry name" value="Bact_polysacc_biosynth/exp"/>
</dbReference>
<feature type="region of interest" description="Disordered" evidence="9">
    <location>
        <begin position="431"/>
        <end position="469"/>
    </location>
</feature>
<keyword evidence="3" id="KW-1003">Cell membrane</keyword>
<dbReference type="GO" id="GO:0004715">
    <property type="term" value="F:non-membrane spanning protein tyrosine kinase activity"/>
    <property type="evidence" value="ECO:0007669"/>
    <property type="project" value="UniProtKB-EC"/>
</dbReference>
<accession>A0ABY6P0X6</accession>
<evidence type="ECO:0000256" key="2">
    <source>
        <dbReference type="ARBA" id="ARBA00006683"/>
    </source>
</evidence>
<evidence type="ECO:0000256" key="4">
    <source>
        <dbReference type="ARBA" id="ARBA00022692"/>
    </source>
</evidence>
<evidence type="ECO:0000256" key="8">
    <source>
        <dbReference type="ARBA" id="ARBA00023136"/>
    </source>
</evidence>
<evidence type="ECO:0000256" key="1">
    <source>
        <dbReference type="ARBA" id="ARBA00004651"/>
    </source>
</evidence>
<keyword evidence="6" id="KW-0067">ATP-binding</keyword>
<dbReference type="InterPro" id="IPR033756">
    <property type="entry name" value="YlxH/NBP35"/>
</dbReference>
<evidence type="ECO:0000256" key="6">
    <source>
        <dbReference type="ARBA" id="ARBA00022840"/>
    </source>
</evidence>
<dbReference type="NCBIfam" id="TIGR01007">
    <property type="entry name" value="eps_fam"/>
    <property type="match status" value="1"/>
</dbReference>
<dbReference type="SUPFAM" id="SSF52540">
    <property type="entry name" value="P-loop containing nucleoside triphosphate hydrolases"/>
    <property type="match status" value="1"/>
</dbReference>
<dbReference type="InterPro" id="IPR005702">
    <property type="entry name" value="Wzc-like_C"/>
</dbReference>
<keyword evidence="8 10" id="KW-0472">Membrane</keyword>
<dbReference type="EC" id="2.7.10.2" evidence="12"/>
<comment type="subcellular location">
    <subcellularLocation>
        <location evidence="1">Cell membrane</location>
        <topology evidence="1">Multi-pass membrane protein</topology>
    </subcellularLocation>
</comment>
<dbReference type="Proteomes" id="UP001164965">
    <property type="component" value="Chromosome"/>
</dbReference>
<keyword evidence="13" id="KW-1185">Reference proteome</keyword>
<evidence type="ECO:0000256" key="3">
    <source>
        <dbReference type="ARBA" id="ARBA00022475"/>
    </source>
</evidence>
<evidence type="ECO:0000256" key="7">
    <source>
        <dbReference type="ARBA" id="ARBA00022989"/>
    </source>
</evidence>
<feature type="domain" description="Polysaccharide chain length determinant N-terminal" evidence="11">
    <location>
        <begin position="2"/>
        <end position="48"/>
    </location>
</feature>
<proteinExistence type="inferred from homology"/>
<sequence length="469" mass="48851">MELRDYVQVLRRRWRTVLIVVVAALAASAVVTALQPTVYRASTDLLVALTSFGPDPAGPSSKAYTTTLPDIAAFYSEIAVTPPAVQAAIGAAALTTSPSVAVSAATAPGSATITITVTSSSAAAAQAVANAYPDTLPDTLIQLKQLSSRAPLAFKVLRAAALPATPVSPDPVVNTAIGLALGLVLGLLLAVLRERLDQRIRDSRGLEDRLEVTVLGVVPNQLQGAHLPAVSHPDSPRTEAYRKIRTSLLFSGLDGFPSTLAITSSLAGEGKSTLAMNLAVVCSQAGHQVAVVDADLRRPTLHEHFELHNDTGLSNVLAGELSLGEVARTHPTGVTVVTSGPSPRDPSALLEGQRLRAVIAELAASYDVVIVDTTPTLAVSDAGQVCVAVKGTVVVTRLGTTTFDSLRTTLSTLQRVQANVVGVVAVGDDDTDAGYHNHDTSQESLAGSHRRQVRSARPESRGRRRPGSA</sequence>
<dbReference type="Gene3D" id="3.40.50.300">
    <property type="entry name" value="P-loop containing nucleotide triphosphate hydrolases"/>
    <property type="match status" value="1"/>
</dbReference>
<evidence type="ECO:0000256" key="9">
    <source>
        <dbReference type="SAM" id="MobiDB-lite"/>
    </source>
</evidence>
<feature type="transmembrane region" description="Helical" evidence="10">
    <location>
        <begin position="172"/>
        <end position="192"/>
    </location>
</feature>
<keyword evidence="12" id="KW-0808">Transferase</keyword>
<dbReference type="InterPro" id="IPR003856">
    <property type="entry name" value="LPS_length_determ_N"/>
</dbReference>
<dbReference type="EMBL" id="CP110615">
    <property type="protein sequence ID" value="UZJ24803.1"/>
    <property type="molecule type" value="Genomic_DNA"/>
</dbReference>
<dbReference type="PANTHER" id="PTHR32309:SF31">
    <property type="entry name" value="CAPSULAR EXOPOLYSACCHARIDE FAMILY"/>
    <property type="match status" value="1"/>
</dbReference>
<evidence type="ECO:0000313" key="12">
    <source>
        <dbReference type="EMBL" id="UZJ24803.1"/>
    </source>
</evidence>
<evidence type="ECO:0000259" key="11">
    <source>
        <dbReference type="Pfam" id="PF02706"/>
    </source>
</evidence>
<reference evidence="12" key="1">
    <citation type="submission" date="2022-10" db="EMBL/GenBank/DDBJ databases">
        <title>Rhodococcus sp.75.</title>
        <authorList>
            <person name="Sun M."/>
        </authorList>
    </citation>
    <scope>NUCLEOTIDE SEQUENCE</scope>
    <source>
        <strain evidence="12">75</strain>
    </source>
</reference>